<feature type="transmembrane region" description="Helical" evidence="1">
    <location>
        <begin position="89"/>
        <end position="108"/>
    </location>
</feature>
<protein>
    <recommendedName>
        <fullName evidence="4">DUF2269 family protein</fullName>
    </recommendedName>
</protein>
<gene>
    <name evidence="2" type="ORF">GH723_12960</name>
</gene>
<keyword evidence="3" id="KW-1185">Reference proteome</keyword>
<dbReference type="EMBL" id="CP045851">
    <property type="protein sequence ID" value="QGG95933.1"/>
    <property type="molecule type" value="Genomic_DNA"/>
</dbReference>
<dbReference type="AlphaFoldDB" id="A0A5Q2RJF5"/>
<dbReference type="KEGG" id="atq:GH723_12960"/>
<keyword evidence="1" id="KW-0472">Membrane</keyword>
<feature type="transmembrane region" description="Helical" evidence="1">
    <location>
        <begin position="12"/>
        <end position="32"/>
    </location>
</feature>
<evidence type="ECO:0000313" key="3">
    <source>
        <dbReference type="Proteomes" id="UP000334019"/>
    </source>
</evidence>
<keyword evidence="1" id="KW-0812">Transmembrane</keyword>
<keyword evidence="1" id="KW-1133">Transmembrane helix</keyword>
<organism evidence="2 3">
    <name type="scientific">Actinomarinicola tropica</name>
    <dbReference type="NCBI Taxonomy" id="2789776"/>
    <lineage>
        <taxon>Bacteria</taxon>
        <taxon>Bacillati</taxon>
        <taxon>Actinomycetota</taxon>
        <taxon>Acidimicrobiia</taxon>
        <taxon>Acidimicrobiales</taxon>
        <taxon>Iamiaceae</taxon>
        <taxon>Actinomarinicola</taxon>
    </lineage>
</organism>
<dbReference type="RefSeq" id="WP_153760039.1">
    <property type="nucleotide sequence ID" value="NZ_CP045851.1"/>
</dbReference>
<feature type="transmembrane region" description="Helical" evidence="1">
    <location>
        <begin position="128"/>
        <end position="146"/>
    </location>
</feature>
<reference evidence="2 3" key="1">
    <citation type="submission" date="2019-11" db="EMBL/GenBank/DDBJ databases">
        <authorList>
            <person name="He Y."/>
        </authorList>
    </citation>
    <scope>NUCLEOTIDE SEQUENCE [LARGE SCALE GENOMIC DNA]</scope>
    <source>
        <strain evidence="2 3">SCSIO 58843</strain>
    </source>
</reference>
<dbReference type="Proteomes" id="UP000334019">
    <property type="component" value="Chromosome"/>
</dbReference>
<evidence type="ECO:0000313" key="2">
    <source>
        <dbReference type="EMBL" id="QGG95933.1"/>
    </source>
</evidence>
<evidence type="ECO:0000256" key="1">
    <source>
        <dbReference type="SAM" id="Phobius"/>
    </source>
</evidence>
<evidence type="ECO:0008006" key="4">
    <source>
        <dbReference type="Google" id="ProtNLM"/>
    </source>
</evidence>
<proteinExistence type="predicted"/>
<sequence length="150" mass="15862">MVLALVQDDAGYRIVYLLHIATIVAAFSGAMVGARLQAAGRADAGAAGSIGRVLADLTTKMHVPALALAGLFGILLIVLSDGYEMSQSWISIAFVLWFAMLGVMWFLLRPAQVAAAGGDADAGKKTAMFTGIIHLLFLLMLIDMIWKPGL</sequence>
<feature type="transmembrane region" description="Helical" evidence="1">
    <location>
        <begin position="63"/>
        <end position="83"/>
    </location>
</feature>
<accession>A0A5Q2RJF5</accession>
<name>A0A5Q2RJF5_9ACTN</name>